<reference evidence="2" key="1">
    <citation type="submission" date="2023-06" db="EMBL/GenBank/DDBJ databases">
        <title>Genome-scale phylogeny and comparative genomics of the fungal order Sordariales.</title>
        <authorList>
            <consortium name="Lawrence Berkeley National Laboratory"/>
            <person name="Hensen N."/>
            <person name="Bonometti L."/>
            <person name="Westerberg I."/>
            <person name="Brannstrom I.O."/>
            <person name="Guillou S."/>
            <person name="Cros-Aarteil S."/>
            <person name="Calhoun S."/>
            <person name="Haridas S."/>
            <person name="Kuo A."/>
            <person name="Mondo S."/>
            <person name="Pangilinan J."/>
            <person name="Riley R."/>
            <person name="Labutti K."/>
            <person name="Andreopoulos B."/>
            <person name="Lipzen A."/>
            <person name="Chen C."/>
            <person name="Yanf M."/>
            <person name="Daum C."/>
            <person name="Ng V."/>
            <person name="Clum A."/>
            <person name="Steindorff A."/>
            <person name="Ohm R."/>
            <person name="Martin F."/>
            <person name="Silar P."/>
            <person name="Natvig D."/>
            <person name="Lalanne C."/>
            <person name="Gautier V."/>
            <person name="Ament-Velasquez S.L."/>
            <person name="Kruys A."/>
            <person name="Hutchinson M.I."/>
            <person name="Powell A.J."/>
            <person name="Barry K."/>
            <person name="Miller A.N."/>
            <person name="Grigoriev I.V."/>
            <person name="Debuchy R."/>
            <person name="Gladieux P."/>
            <person name="Thoren M.H."/>
            <person name="Johannesson H."/>
        </authorList>
    </citation>
    <scope>NUCLEOTIDE SEQUENCE</scope>
    <source>
        <strain evidence="2">SMH4607-1</strain>
    </source>
</reference>
<dbReference type="PANTHER" id="PTHR35205:SF1">
    <property type="entry name" value="ZU5 DOMAIN-CONTAINING PROTEIN"/>
    <property type="match status" value="1"/>
</dbReference>
<name>A0AA39ZSK9_9PEZI</name>
<evidence type="ECO:0000259" key="1">
    <source>
        <dbReference type="Pfam" id="PF25000"/>
    </source>
</evidence>
<dbReference type="Gene3D" id="3.40.50.300">
    <property type="entry name" value="P-loop containing nucleotide triphosphate hydrolases"/>
    <property type="match status" value="1"/>
</dbReference>
<gene>
    <name evidence="2" type="ORF">B0H67DRAFT_687900</name>
</gene>
<dbReference type="PANTHER" id="PTHR35205">
    <property type="entry name" value="NB-ARC AND TPR DOMAIN PROTEIN"/>
    <property type="match status" value="1"/>
</dbReference>
<feature type="domain" description="DUF7779" evidence="1">
    <location>
        <begin position="258"/>
        <end position="343"/>
    </location>
</feature>
<dbReference type="Gene3D" id="1.25.40.10">
    <property type="entry name" value="Tetratricopeptide repeat domain"/>
    <property type="match status" value="1"/>
</dbReference>
<dbReference type="Pfam" id="PF25000">
    <property type="entry name" value="DUF7779"/>
    <property type="match status" value="1"/>
</dbReference>
<dbReference type="SUPFAM" id="SSF48452">
    <property type="entry name" value="TPR-like"/>
    <property type="match status" value="1"/>
</dbReference>
<proteinExistence type="predicted"/>
<dbReference type="GO" id="GO:0043531">
    <property type="term" value="F:ADP binding"/>
    <property type="evidence" value="ECO:0007669"/>
    <property type="project" value="InterPro"/>
</dbReference>
<dbReference type="SUPFAM" id="SSF52540">
    <property type="entry name" value="P-loop containing nucleoside triphosphate hydrolases"/>
    <property type="match status" value="1"/>
</dbReference>
<evidence type="ECO:0000313" key="3">
    <source>
        <dbReference type="Proteomes" id="UP001172102"/>
    </source>
</evidence>
<dbReference type="EMBL" id="JAUKUA010000008">
    <property type="protein sequence ID" value="KAK0702780.1"/>
    <property type="molecule type" value="Genomic_DNA"/>
</dbReference>
<dbReference type="InterPro" id="IPR056681">
    <property type="entry name" value="DUF7779"/>
</dbReference>
<keyword evidence="3" id="KW-1185">Reference proteome</keyword>
<dbReference type="InterPro" id="IPR011990">
    <property type="entry name" value="TPR-like_helical_dom_sf"/>
</dbReference>
<evidence type="ECO:0000313" key="2">
    <source>
        <dbReference type="EMBL" id="KAK0702780.1"/>
    </source>
</evidence>
<organism evidence="2 3">
    <name type="scientific">Lasiosphaeris hirsuta</name>
    <dbReference type="NCBI Taxonomy" id="260670"/>
    <lineage>
        <taxon>Eukaryota</taxon>
        <taxon>Fungi</taxon>
        <taxon>Dikarya</taxon>
        <taxon>Ascomycota</taxon>
        <taxon>Pezizomycotina</taxon>
        <taxon>Sordariomycetes</taxon>
        <taxon>Sordariomycetidae</taxon>
        <taxon>Sordariales</taxon>
        <taxon>Lasiosphaeriaceae</taxon>
        <taxon>Lasiosphaeris</taxon>
    </lineage>
</organism>
<comment type="caution">
    <text evidence="2">The sequence shown here is derived from an EMBL/GenBank/DDBJ whole genome shotgun (WGS) entry which is preliminary data.</text>
</comment>
<dbReference type="Pfam" id="PF13374">
    <property type="entry name" value="TPR_10"/>
    <property type="match status" value="2"/>
</dbReference>
<sequence length="721" mass="82040">MERPEYIRDIESKVLDEPIRNPGSSSQPQNTPSYAIWGNPGQGKTQTALRFTYQFRGVIPLILWVSADRENKLLGGMSDFAHALCIVDEKSKDLVTNVRALVGWFQTTDEQWLLVFDNAETKKLLSQNWPLRSKRGAILITTRDRAFSTAFVAGYGSELPPLPEASAVEMLKQNVPSHLFDDDEARKAVTNLGCLPLGIQAIAGLMNDAGVHMTAFIEQWGSPHEILSDTTDEHTYRNFAPYEKALADVWFEELRQETDSDASQLVETVSLLDLDTIQEELFVFGSSQSQLKNTGFIRNRPRCLRTLKRLMLPSTGVEGSKYQTYHVHRLLQAYTQLKMTAETRQRASNYATVLVSNMILSRGEKGVNWPRRSREYKDYFPHVQTIHQFYKTVLEKDGATLQIPVDFLTLLRKAEELSYKRSFFQPGLELLITGEGILADPNAAIIGDERDVRFEAVEMHYTHGCIATELPDFDMSLKHFERAKRYYDVITVSGFVLNGYEGGAYLRKALALKPPSKAWSAYEVNLSRCMIALEKLDDAKARLEDFLRRRAAVFGVDDTEEFLAGHALYWLGNILIQQNQSDEAFRVHLRALQCFEHTYGRSHHKFGTANYKVAWHYYRSGQTNAADLKKASYVSPVDHLNLALEVYRSGTDQFYRRADIARTLYKLSQALAALGREAEARKHLAEARELREQLSEGVATNNELGENWDAAYDDLVSRWSR</sequence>
<protein>
    <recommendedName>
        <fullName evidence="1">DUF7779 domain-containing protein</fullName>
    </recommendedName>
</protein>
<dbReference type="Proteomes" id="UP001172102">
    <property type="component" value="Unassembled WGS sequence"/>
</dbReference>
<dbReference type="AlphaFoldDB" id="A0AA39ZSK9"/>
<accession>A0AA39ZSK9</accession>
<dbReference type="InterPro" id="IPR027417">
    <property type="entry name" value="P-loop_NTPase"/>
</dbReference>